<evidence type="ECO:0000313" key="2">
    <source>
        <dbReference type="EMBL" id="OAE37646.1"/>
    </source>
</evidence>
<accession>A0A176WXS7</accession>
<comment type="caution">
    <text evidence="2">The sequence shown here is derived from an EMBL/GenBank/DDBJ whole genome shotgun (WGS) entry which is preliminary data.</text>
</comment>
<sequence>MPVNQDGTSAGDELLEAFNDQEQQPTDDVEELEGEEPVEEGEEDGDEDADLDPDAEEDEAEEGEDDGTQTHTVKVNGQEERVTLNELKAGYMKDADYRQKTAALAKDKERVSATEKQFESGLTKLGEDLELVATFIASQINLDEAALDKLAEENPAELVKVQRQLAKQGSALQAAHQRLQHVRNQQANEAQRKLNEFRDAEVDKLHQVAPEFSKPETVQRLHSYLKDTYGLKQEEIESVLDHRFALIADKARRFDAIKSKASLKEKQVKNTPAKFQKGGAMNRGGQAMKEKNQAFQTVMKSGKTDALAKLF</sequence>
<evidence type="ECO:0000313" key="3">
    <source>
        <dbReference type="Proteomes" id="UP000077098"/>
    </source>
</evidence>
<dbReference type="EMBL" id="LXPS01000039">
    <property type="protein sequence ID" value="OAE37646.1"/>
    <property type="molecule type" value="Genomic_DNA"/>
</dbReference>
<name>A0A176WXS7_AGRTU</name>
<feature type="compositionally biased region" description="Acidic residues" evidence="1">
    <location>
        <begin position="25"/>
        <end position="67"/>
    </location>
</feature>
<organism evidence="2 3">
    <name type="scientific">Agrobacterium tumefaciens</name>
    <dbReference type="NCBI Taxonomy" id="358"/>
    <lineage>
        <taxon>Bacteria</taxon>
        <taxon>Pseudomonadati</taxon>
        <taxon>Pseudomonadota</taxon>
        <taxon>Alphaproteobacteria</taxon>
        <taxon>Hyphomicrobiales</taxon>
        <taxon>Rhizobiaceae</taxon>
        <taxon>Rhizobium/Agrobacterium group</taxon>
        <taxon>Agrobacterium</taxon>
        <taxon>Agrobacterium tumefaciens complex</taxon>
    </lineage>
</organism>
<evidence type="ECO:0000256" key="1">
    <source>
        <dbReference type="SAM" id="MobiDB-lite"/>
    </source>
</evidence>
<dbReference type="AlphaFoldDB" id="A0A176WXS7"/>
<protein>
    <recommendedName>
        <fullName evidence="4">Scaffolding protein</fullName>
    </recommendedName>
</protein>
<reference evidence="2 3" key="1">
    <citation type="submission" date="2016-05" db="EMBL/GenBank/DDBJ databases">
        <authorList>
            <person name="Lavstsen T."/>
            <person name="Jespersen J.S."/>
        </authorList>
    </citation>
    <scope>NUCLEOTIDE SEQUENCE [LARGE SCALE GENOMIC DNA]</scope>
    <source>
        <strain evidence="2 3">KCJ1736</strain>
    </source>
</reference>
<dbReference type="Proteomes" id="UP000077098">
    <property type="component" value="Unassembled WGS sequence"/>
</dbReference>
<proteinExistence type="predicted"/>
<feature type="region of interest" description="Disordered" evidence="1">
    <location>
        <begin position="1"/>
        <end position="81"/>
    </location>
</feature>
<dbReference type="RefSeq" id="WP_063951327.1">
    <property type="nucleotide sequence ID" value="NZ_LXPS01000039.1"/>
</dbReference>
<gene>
    <name evidence="2" type="ORF">A7J57_08695</name>
</gene>
<evidence type="ECO:0008006" key="4">
    <source>
        <dbReference type="Google" id="ProtNLM"/>
    </source>
</evidence>